<dbReference type="RefSeq" id="WP_095552940.1">
    <property type="nucleotide sequence ID" value="NZ_NSJE01000040.1"/>
</dbReference>
<dbReference type="Proteomes" id="UP000218439">
    <property type="component" value="Unassembled WGS sequence"/>
</dbReference>
<sequence length="131" mass="13202">MAALNKDRATPERKGDLVADPLDAGATIYAGGMYVLKAGKAKPAAASDSGAVRAVARKRASTAAGDAHVDGLISVFRFDNAASGSAITRAEIGANAYVVDDQTVGKTGNCIAGVVLDVEDAGVWVRIGAKA</sequence>
<reference evidence="1 2" key="1">
    <citation type="submission" date="2017-08" db="EMBL/GenBank/DDBJ databases">
        <title>WGS of Clinical strains of the CDC Group NO-1 linked to zoonotic infections in humans.</title>
        <authorList>
            <person name="Bernier A.-M."/>
            <person name="Bernard K."/>
        </authorList>
    </citation>
    <scope>NUCLEOTIDE SEQUENCE [LARGE SCALE GENOMIC DNA]</scope>
    <source>
        <strain evidence="1 2">NML120219</strain>
    </source>
</reference>
<proteinExistence type="predicted"/>
<evidence type="ECO:0000313" key="2">
    <source>
        <dbReference type="Proteomes" id="UP000218439"/>
    </source>
</evidence>
<protein>
    <recommendedName>
        <fullName evidence="3">DUF2190 domain-containing protein</fullName>
    </recommendedName>
</protein>
<comment type="caution">
    <text evidence="1">The sequence shown here is derived from an EMBL/GenBank/DDBJ whole genome shotgun (WGS) entry which is preliminary data.</text>
</comment>
<evidence type="ECO:0008006" key="3">
    <source>
        <dbReference type="Google" id="ProtNLM"/>
    </source>
</evidence>
<evidence type="ECO:0000313" key="1">
    <source>
        <dbReference type="EMBL" id="PAT39899.1"/>
    </source>
</evidence>
<name>A0A2A2AQI6_9BURK</name>
<dbReference type="EMBL" id="NSJE01000040">
    <property type="protein sequence ID" value="PAT39899.1"/>
    <property type="molecule type" value="Genomic_DNA"/>
</dbReference>
<dbReference type="AlphaFoldDB" id="A0A2A2AQI6"/>
<accession>A0A2A2AQI6</accession>
<organism evidence="1 2">
    <name type="scientific">Vandammella animalimorsus</name>
    <dbReference type="NCBI Taxonomy" id="2029117"/>
    <lineage>
        <taxon>Bacteria</taxon>
        <taxon>Pseudomonadati</taxon>
        <taxon>Pseudomonadota</taxon>
        <taxon>Betaproteobacteria</taxon>
        <taxon>Burkholderiales</taxon>
        <taxon>Comamonadaceae</taxon>
        <taxon>Vandammella</taxon>
    </lineage>
</organism>
<gene>
    <name evidence="1" type="ORF">CK621_14395</name>
</gene>